<protein>
    <submittedName>
        <fullName evidence="1">Uncharacterized protein</fullName>
    </submittedName>
</protein>
<keyword evidence="2" id="KW-1185">Reference proteome</keyword>
<accession>A0A1Y1YZ31</accession>
<proteinExistence type="predicted"/>
<dbReference type="InParanoid" id="A0A1Y1YZ31"/>
<dbReference type="EMBL" id="MCFE01000050">
    <property type="protein sequence ID" value="ORY03124.1"/>
    <property type="molecule type" value="Genomic_DNA"/>
</dbReference>
<evidence type="ECO:0000313" key="2">
    <source>
        <dbReference type="Proteomes" id="UP000193498"/>
    </source>
</evidence>
<sequence length="262" mass="28733">MATSMTSKQLSQRLKSMLQRPNIIQPQIVCQTGPENRQAYYIDPGLAYKILLLRLGHTGNDFSAFQVRVEHEVQPHPAAAIFSLDRGWFHDGLVDDYTQKWGTPEAPYIMLAWLKVTWEGPTITVPVCFDTQNGIWETGAMKEPSPLELLCGFIKPAVVRVGPHVRPAQWAVGGCWMGDDDEQDCPTALVGLAGEGILGWFPTPAKARNAVVLYPSLPAVTTFNYPTVSGYYSGDLLGSPGATTVLWSATSCLEFSETACLQ</sequence>
<comment type="caution">
    <text evidence="1">The sequence shown here is derived from an EMBL/GenBank/DDBJ whole genome shotgun (WGS) entry which is preliminary data.</text>
</comment>
<evidence type="ECO:0000313" key="1">
    <source>
        <dbReference type="EMBL" id="ORY03124.1"/>
    </source>
</evidence>
<gene>
    <name evidence="1" type="ORF">K493DRAFT_311862</name>
</gene>
<dbReference type="AlphaFoldDB" id="A0A1Y1YZ31"/>
<name>A0A1Y1YZ31_9FUNG</name>
<dbReference type="Proteomes" id="UP000193498">
    <property type="component" value="Unassembled WGS sequence"/>
</dbReference>
<reference evidence="1 2" key="1">
    <citation type="submission" date="2016-07" db="EMBL/GenBank/DDBJ databases">
        <title>Pervasive Adenine N6-methylation of Active Genes in Fungi.</title>
        <authorList>
            <consortium name="DOE Joint Genome Institute"/>
            <person name="Mondo S.J."/>
            <person name="Dannebaum R.O."/>
            <person name="Kuo R.C."/>
            <person name="Labutti K."/>
            <person name="Haridas S."/>
            <person name="Kuo A."/>
            <person name="Salamov A."/>
            <person name="Ahrendt S.R."/>
            <person name="Lipzen A."/>
            <person name="Sullivan W."/>
            <person name="Andreopoulos W.B."/>
            <person name="Clum A."/>
            <person name="Lindquist E."/>
            <person name="Daum C."/>
            <person name="Ramamoorthy G.K."/>
            <person name="Gryganskyi A."/>
            <person name="Culley D."/>
            <person name="Magnuson J.K."/>
            <person name="James T.Y."/>
            <person name="O'Malley M.A."/>
            <person name="Stajich J.E."/>
            <person name="Spatafora J.W."/>
            <person name="Visel A."/>
            <person name="Grigoriev I.V."/>
        </authorList>
    </citation>
    <scope>NUCLEOTIDE SEQUENCE [LARGE SCALE GENOMIC DNA]</scope>
    <source>
        <strain evidence="1 2">CBS 931.73</strain>
    </source>
</reference>
<organism evidence="1 2">
    <name type="scientific">Basidiobolus meristosporus CBS 931.73</name>
    <dbReference type="NCBI Taxonomy" id="1314790"/>
    <lineage>
        <taxon>Eukaryota</taxon>
        <taxon>Fungi</taxon>
        <taxon>Fungi incertae sedis</taxon>
        <taxon>Zoopagomycota</taxon>
        <taxon>Entomophthoromycotina</taxon>
        <taxon>Basidiobolomycetes</taxon>
        <taxon>Basidiobolales</taxon>
        <taxon>Basidiobolaceae</taxon>
        <taxon>Basidiobolus</taxon>
    </lineage>
</organism>